<dbReference type="EMBL" id="CAJOBC010096169">
    <property type="protein sequence ID" value="CAF4438112.1"/>
    <property type="molecule type" value="Genomic_DNA"/>
</dbReference>
<evidence type="ECO:0000313" key="1">
    <source>
        <dbReference type="EMBL" id="CAF1573891.1"/>
    </source>
</evidence>
<organism evidence="1 3">
    <name type="scientific">Didymodactylos carnosus</name>
    <dbReference type="NCBI Taxonomy" id="1234261"/>
    <lineage>
        <taxon>Eukaryota</taxon>
        <taxon>Metazoa</taxon>
        <taxon>Spiralia</taxon>
        <taxon>Gnathifera</taxon>
        <taxon>Rotifera</taxon>
        <taxon>Eurotatoria</taxon>
        <taxon>Bdelloidea</taxon>
        <taxon>Philodinida</taxon>
        <taxon>Philodinidae</taxon>
        <taxon>Didymodactylos</taxon>
    </lineage>
</organism>
<reference evidence="1" key="1">
    <citation type="submission" date="2021-02" db="EMBL/GenBank/DDBJ databases">
        <authorList>
            <person name="Nowell W R."/>
        </authorList>
    </citation>
    <scope>NUCLEOTIDE SEQUENCE</scope>
</reference>
<evidence type="ECO:0000313" key="3">
    <source>
        <dbReference type="Proteomes" id="UP000663829"/>
    </source>
</evidence>
<dbReference type="AlphaFoldDB" id="A0A815YT25"/>
<keyword evidence="3" id="KW-1185">Reference proteome</keyword>
<dbReference type="Proteomes" id="UP000663829">
    <property type="component" value="Unassembled WGS sequence"/>
</dbReference>
<name>A0A815YT25_9BILA</name>
<proteinExistence type="predicted"/>
<evidence type="ECO:0008006" key="4">
    <source>
        <dbReference type="Google" id="ProtNLM"/>
    </source>
</evidence>
<feature type="non-terminal residue" evidence="1">
    <location>
        <position position="81"/>
    </location>
</feature>
<dbReference type="Proteomes" id="UP000681722">
    <property type="component" value="Unassembled WGS sequence"/>
</dbReference>
<protein>
    <recommendedName>
        <fullName evidence="4">Reverse transcriptase domain-containing protein</fullName>
    </recommendedName>
</protein>
<dbReference type="EMBL" id="CAJNOQ010030310">
    <property type="protein sequence ID" value="CAF1573891.1"/>
    <property type="molecule type" value="Genomic_DNA"/>
</dbReference>
<gene>
    <name evidence="1" type="ORF">GPM918_LOCUS40585</name>
    <name evidence="2" type="ORF">SRO942_LOCUS41544</name>
</gene>
<evidence type="ECO:0000313" key="2">
    <source>
        <dbReference type="EMBL" id="CAF4438112.1"/>
    </source>
</evidence>
<dbReference type="OrthoDB" id="10020599at2759"/>
<comment type="caution">
    <text evidence="1">The sequence shown here is derived from an EMBL/GenBank/DDBJ whole genome shotgun (WGS) entry which is preliminary data.</text>
</comment>
<sequence>MRPISLLPNISKWFERIVHERIMKWRERKGIYIDEQSPGRRLQTKILSLCEDLRLTTAACNRPALVIFVDFLSAFDKLWYP</sequence>
<accession>A0A815YT25</accession>